<dbReference type="UniPathway" id="UPA00199"/>
<evidence type="ECO:0000256" key="4">
    <source>
        <dbReference type="ARBA" id="ARBA00022989"/>
    </source>
</evidence>
<evidence type="ECO:0000313" key="10">
    <source>
        <dbReference type="Proteomes" id="UP000660262"/>
    </source>
</evidence>
<keyword evidence="10" id="KW-1185">Reference proteome</keyword>
<dbReference type="Pfam" id="PF10520">
    <property type="entry name" value="Lipid_desat"/>
    <property type="match status" value="1"/>
</dbReference>
<feature type="transmembrane region" description="Helical" evidence="7">
    <location>
        <begin position="212"/>
        <end position="239"/>
    </location>
</feature>
<feature type="transmembrane region" description="Helical" evidence="7">
    <location>
        <begin position="123"/>
        <end position="151"/>
    </location>
</feature>
<evidence type="ECO:0000256" key="3">
    <source>
        <dbReference type="ARBA" id="ARBA00022692"/>
    </source>
</evidence>
<dbReference type="AlphaFoldDB" id="A0A830HD70"/>
<sequence length="341" mass="36956">MHSYRTQMQAGRVRAASFSTCRSAHLRIPSAVVRRNPTLERRLGSMMSRIHASSTSTSTSVNKRTAATKVNAVAGTETVEAPTSTTSSPSKIPQRQLTFSEEEVETRFASTTMDRVLTYSTHAVAAGMLVCGFSGGGAAIAAIAAVLGYLAADAASGIFHWATDNYGDGRTPVFGDVIVKFQGHHLQPWTITYRDWENNVAPICKGALAPAAALLALAAVGVLPPALSAFLGSFLGFVVNSQEFHKWSHTTNDNNLPPVVRLLQSCGILVSRKEHGAHHKPPFEGHYCIVSGLMNAPLDGSGFFKKLETAIHERTGVKPRCWNEPDYTFLEEPHNQAWRIQ</sequence>
<evidence type="ECO:0000256" key="5">
    <source>
        <dbReference type="ARBA" id="ARBA00023136"/>
    </source>
</evidence>
<evidence type="ECO:0000259" key="8">
    <source>
        <dbReference type="Pfam" id="PF10520"/>
    </source>
</evidence>
<name>A0A830HD70_9CHLO</name>
<keyword evidence="3 7" id="KW-0812">Transmembrane</keyword>
<keyword evidence="5 7" id="KW-0472">Membrane</keyword>
<evidence type="ECO:0000256" key="1">
    <source>
        <dbReference type="ARBA" id="ARBA00004141"/>
    </source>
</evidence>
<dbReference type="OrthoDB" id="5103at2759"/>
<evidence type="ECO:0000313" key="9">
    <source>
        <dbReference type="EMBL" id="GHP04985.1"/>
    </source>
</evidence>
<proteinExistence type="inferred from homology"/>
<dbReference type="PANTHER" id="PTHR48140:SF1">
    <property type="entry name" value="FATTY ACID DESATURASE 4, CHLOROPLASTIC-RELATED"/>
    <property type="match status" value="1"/>
</dbReference>
<evidence type="ECO:0000256" key="2">
    <source>
        <dbReference type="ARBA" id="ARBA00007620"/>
    </source>
</evidence>
<reference evidence="9" key="1">
    <citation type="submission" date="2020-10" db="EMBL/GenBank/DDBJ databases">
        <title>Unveiling of a novel bifunctional photoreceptor, Dualchrome1, isolated from a cosmopolitan green alga.</title>
        <authorList>
            <person name="Suzuki S."/>
            <person name="Kawachi M."/>
        </authorList>
    </citation>
    <scope>NUCLEOTIDE SEQUENCE</scope>
    <source>
        <strain evidence="9">NIES 2893</strain>
    </source>
</reference>
<comment type="subcellular location">
    <subcellularLocation>
        <location evidence="1">Membrane</location>
        <topology evidence="1">Multi-pass membrane protein</topology>
    </subcellularLocation>
</comment>
<evidence type="ECO:0000256" key="6">
    <source>
        <dbReference type="SAM" id="MobiDB-lite"/>
    </source>
</evidence>
<dbReference type="EMBL" id="BNJQ01000009">
    <property type="protein sequence ID" value="GHP04985.1"/>
    <property type="molecule type" value="Genomic_DNA"/>
</dbReference>
<accession>A0A830HD70</accession>
<dbReference type="InterPro" id="IPR052864">
    <property type="entry name" value="Chloroplast_FAD_CarF"/>
</dbReference>
<dbReference type="InterPro" id="IPR019547">
    <property type="entry name" value="Lipid_desat"/>
</dbReference>
<feature type="region of interest" description="Disordered" evidence="6">
    <location>
        <begin position="74"/>
        <end position="95"/>
    </location>
</feature>
<gene>
    <name evidence="9" type="ORF">PPROV_000373700</name>
</gene>
<dbReference type="Proteomes" id="UP000660262">
    <property type="component" value="Unassembled WGS sequence"/>
</dbReference>
<comment type="similarity">
    <text evidence="2">Belongs to the fatty acid desaturase CarF family.</text>
</comment>
<evidence type="ECO:0000256" key="7">
    <source>
        <dbReference type="SAM" id="Phobius"/>
    </source>
</evidence>
<protein>
    <recommendedName>
        <fullName evidence="8">Lipid desaturase domain-containing protein</fullName>
    </recommendedName>
</protein>
<keyword evidence="4 7" id="KW-1133">Transmembrane helix</keyword>
<organism evidence="9 10">
    <name type="scientific">Pycnococcus provasolii</name>
    <dbReference type="NCBI Taxonomy" id="41880"/>
    <lineage>
        <taxon>Eukaryota</taxon>
        <taxon>Viridiplantae</taxon>
        <taxon>Chlorophyta</taxon>
        <taxon>Pseudoscourfieldiophyceae</taxon>
        <taxon>Pseudoscourfieldiales</taxon>
        <taxon>Pycnococcaceae</taxon>
        <taxon>Pycnococcus</taxon>
    </lineage>
</organism>
<dbReference type="GO" id="GO:0006631">
    <property type="term" value="P:fatty acid metabolic process"/>
    <property type="evidence" value="ECO:0007669"/>
    <property type="project" value="UniProtKB-UniPathway"/>
</dbReference>
<dbReference type="GO" id="GO:0016020">
    <property type="term" value="C:membrane"/>
    <property type="evidence" value="ECO:0007669"/>
    <property type="project" value="UniProtKB-SubCell"/>
</dbReference>
<feature type="domain" description="Lipid desaturase" evidence="8">
    <location>
        <begin position="149"/>
        <end position="322"/>
    </location>
</feature>
<comment type="caution">
    <text evidence="9">The sequence shown here is derived from an EMBL/GenBank/DDBJ whole genome shotgun (WGS) entry which is preliminary data.</text>
</comment>
<dbReference type="PANTHER" id="PTHR48140">
    <property type="entry name" value="FATTY ACID DESATURASE 4, CHLOROPLASTIC-RELATED"/>
    <property type="match status" value="1"/>
</dbReference>